<organism evidence="2 3">
    <name type="scientific">Pleurodeles waltl</name>
    <name type="common">Iberian ribbed newt</name>
    <dbReference type="NCBI Taxonomy" id="8319"/>
    <lineage>
        <taxon>Eukaryota</taxon>
        <taxon>Metazoa</taxon>
        <taxon>Chordata</taxon>
        <taxon>Craniata</taxon>
        <taxon>Vertebrata</taxon>
        <taxon>Euteleostomi</taxon>
        <taxon>Amphibia</taxon>
        <taxon>Batrachia</taxon>
        <taxon>Caudata</taxon>
        <taxon>Salamandroidea</taxon>
        <taxon>Salamandridae</taxon>
        <taxon>Pleurodelinae</taxon>
        <taxon>Pleurodeles</taxon>
    </lineage>
</organism>
<protein>
    <submittedName>
        <fullName evidence="2">Uncharacterized protein</fullName>
    </submittedName>
</protein>
<feature type="compositionally biased region" description="Polar residues" evidence="1">
    <location>
        <begin position="51"/>
        <end position="60"/>
    </location>
</feature>
<dbReference type="AlphaFoldDB" id="A0AAV7NG49"/>
<sequence length="124" mass="13627">MDKRRRAPQEDLSAAFALEPRSSFYRSRTTPAVSWGKCLAVERPDGAEAYQDTSLLTSAAESRPRGSQKGKKTSSPQLEGAQYPSQERAPAEDIWHGKGRKELGSKNVCQHYEDQTDAPGEGST</sequence>
<evidence type="ECO:0000256" key="1">
    <source>
        <dbReference type="SAM" id="MobiDB-lite"/>
    </source>
</evidence>
<feature type="region of interest" description="Disordered" evidence="1">
    <location>
        <begin position="46"/>
        <end position="124"/>
    </location>
</feature>
<accession>A0AAV7NG49</accession>
<gene>
    <name evidence="2" type="ORF">NDU88_003191</name>
</gene>
<name>A0AAV7NG49_PLEWA</name>
<evidence type="ECO:0000313" key="3">
    <source>
        <dbReference type="Proteomes" id="UP001066276"/>
    </source>
</evidence>
<reference evidence="2" key="1">
    <citation type="journal article" date="2022" name="bioRxiv">
        <title>Sequencing and chromosome-scale assembly of the giantPleurodeles waltlgenome.</title>
        <authorList>
            <person name="Brown T."/>
            <person name="Elewa A."/>
            <person name="Iarovenko S."/>
            <person name="Subramanian E."/>
            <person name="Araus A.J."/>
            <person name="Petzold A."/>
            <person name="Susuki M."/>
            <person name="Suzuki K.-i.T."/>
            <person name="Hayashi T."/>
            <person name="Toyoda A."/>
            <person name="Oliveira C."/>
            <person name="Osipova E."/>
            <person name="Leigh N.D."/>
            <person name="Simon A."/>
            <person name="Yun M.H."/>
        </authorList>
    </citation>
    <scope>NUCLEOTIDE SEQUENCE</scope>
    <source>
        <strain evidence="2">20211129_DDA</strain>
        <tissue evidence="2">Liver</tissue>
    </source>
</reference>
<proteinExistence type="predicted"/>
<feature type="compositionally biased region" description="Basic and acidic residues" evidence="1">
    <location>
        <begin position="89"/>
        <end position="104"/>
    </location>
</feature>
<dbReference type="EMBL" id="JANPWB010000012">
    <property type="protein sequence ID" value="KAJ1114961.1"/>
    <property type="molecule type" value="Genomic_DNA"/>
</dbReference>
<keyword evidence="3" id="KW-1185">Reference proteome</keyword>
<dbReference type="Proteomes" id="UP001066276">
    <property type="component" value="Chromosome 8"/>
</dbReference>
<evidence type="ECO:0000313" key="2">
    <source>
        <dbReference type="EMBL" id="KAJ1114961.1"/>
    </source>
</evidence>
<comment type="caution">
    <text evidence="2">The sequence shown here is derived from an EMBL/GenBank/DDBJ whole genome shotgun (WGS) entry which is preliminary data.</text>
</comment>